<dbReference type="AlphaFoldDB" id="A0A4P9WUZ0"/>
<dbReference type="GO" id="GO:0007021">
    <property type="term" value="P:tubulin complex assembly"/>
    <property type="evidence" value="ECO:0007669"/>
    <property type="project" value="InterPro"/>
</dbReference>
<dbReference type="PANTHER" id="PTHR12658">
    <property type="entry name" value="BETA-TUBULIN COFACTOR D"/>
    <property type="match status" value="1"/>
</dbReference>
<dbReference type="InterPro" id="IPR033162">
    <property type="entry name" value="TBCD"/>
</dbReference>
<accession>A0A4P9WUZ0</accession>
<dbReference type="GO" id="GO:0005096">
    <property type="term" value="F:GTPase activator activity"/>
    <property type="evidence" value="ECO:0007669"/>
    <property type="project" value="InterPro"/>
</dbReference>
<evidence type="ECO:0000313" key="2">
    <source>
        <dbReference type="Proteomes" id="UP000268535"/>
    </source>
</evidence>
<reference evidence="2" key="1">
    <citation type="journal article" date="2018" name="Nat. Microbiol.">
        <title>Leveraging single-cell genomics to expand the fungal tree of life.</title>
        <authorList>
            <person name="Ahrendt S.R."/>
            <person name="Quandt C.A."/>
            <person name="Ciobanu D."/>
            <person name="Clum A."/>
            <person name="Salamov A."/>
            <person name="Andreopoulos B."/>
            <person name="Cheng J.F."/>
            <person name="Woyke T."/>
            <person name="Pelin A."/>
            <person name="Henrissat B."/>
            <person name="Reynolds N.K."/>
            <person name="Benny G.L."/>
            <person name="Smith M.E."/>
            <person name="James T.Y."/>
            <person name="Grigoriev I.V."/>
        </authorList>
    </citation>
    <scope>NUCLEOTIDE SEQUENCE [LARGE SCALE GENOMIC DNA]</scope>
    <source>
        <strain evidence="2">ATCC 52028</strain>
    </source>
</reference>
<dbReference type="Pfam" id="PF23579">
    <property type="entry name" value="ARM_TBCD"/>
    <property type="match status" value="1"/>
</dbReference>
<protein>
    <submittedName>
        <fullName evidence="1">Uncharacterized protein</fullName>
    </submittedName>
</protein>
<evidence type="ECO:0000313" key="1">
    <source>
        <dbReference type="EMBL" id="RKO95918.1"/>
    </source>
</evidence>
<gene>
    <name evidence="1" type="ORF">CAUPRSCDRAFT_12383</name>
</gene>
<feature type="non-terminal residue" evidence="1">
    <location>
        <position position="260"/>
    </location>
</feature>
<name>A0A4P9WUZ0_9FUNG</name>
<dbReference type="GO" id="GO:0007023">
    <property type="term" value="P:post-chaperonin tubulin folding pathway"/>
    <property type="evidence" value="ECO:0007669"/>
    <property type="project" value="InterPro"/>
</dbReference>
<dbReference type="Proteomes" id="UP000268535">
    <property type="component" value="Unassembled WGS sequence"/>
</dbReference>
<dbReference type="GO" id="GO:0048487">
    <property type="term" value="F:beta-tubulin binding"/>
    <property type="evidence" value="ECO:0007669"/>
    <property type="project" value="InterPro"/>
</dbReference>
<sequence length="260" mass="28588">MATFSGKSAAQMNPAALMSSARSFMTTPRHAHAVAVALADRIAQILEYYQEQATLLDPYLPELTALLTTPLLDHAYAVLEGRDAAGASARGDTGGGEQAAKKPKRAATSRFIPLERARLIFDAVYCLIKVRGYKTIVRFLSHEPHDLEPLFAYLQTPGMSWRGAYTLYLWLSIVALTPFDLHLIDSRRYAPQSLSEALISSAEAALARPSTESAGAAVFLGRLLTRRDIGEEADRYLQRTVALLLTMDLEMDSHHAQARL</sequence>
<organism evidence="1 2">
    <name type="scientific">Caulochytrium protostelioides</name>
    <dbReference type="NCBI Taxonomy" id="1555241"/>
    <lineage>
        <taxon>Eukaryota</taxon>
        <taxon>Fungi</taxon>
        <taxon>Fungi incertae sedis</taxon>
        <taxon>Chytridiomycota</taxon>
        <taxon>Chytridiomycota incertae sedis</taxon>
        <taxon>Chytridiomycetes</taxon>
        <taxon>Caulochytriales</taxon>
        <taxon>Caulochytriaceae</taxon>
        <taxon>Caulochytrium</taxon>
    </lineage>
</organism>
<dbReference type="GO" id="GO:0000226">
    <property type="term" value="P:microtubule cytoskeleton organization"/>
    <property type="evidence" value="ECO:0007669"/>
    <property type="project" value="TreeGrafter"/>
</dbReference>
<proteinExistence type="predicted"/>
<dbReference type="PANTHER" id="PTHR12658:SF0">
    <property type="entry name" value="TUBULIN-SPECIFIC CHAPERONE D"/>
    <property type="match status" value="1"/>
</dbReference>
<dbReference type="EMBL" id="ML010676">
    <property type="protein sequence ID" value="RKO95918.1"/>
    <property type="molecule type" value="Genomic_DNA"/>
</dbReference>